<protein>
    <recommendedName>
        <fullName evidence="2">Pyruvate/ketoisovalerate oxidoreductase catalytic domain-containing protein</fullName>
    </recommendedName>
</protein>
<gene>
    <name evidence="3" type="ORF">SDC9_31531</name>
</gene>
<evidence type="ECO:0000256" key="1">
    <source>
        <dbReference type="ARBA" id="ARBA00023002"/>
    </source>
</evidence>
<keyword evidence="1" id="KW-0560">Oxidoreductase</keyword>
<accession>A0A644V302</accession>
<dbReference type="EMBL" id="VSSQ01000207">
    <property type="protein sequence ID" value="MPL85561.1"/>
    <property type="molecule type" value="Genomic_DNA"/>
</dbReference>
<comment type="caution">
    <text evidence="3">The sequence shown here is derived from an EMBL/GenBank/DDBJ whole genome shotgun (WGS) entry which is preliminary data.</text>
</comment>
<dbReference type="Gene3D" id="3.40.920.10">
    <property type="entry name" value="Pyruvate-ferredoxin oxidoreductase, PFOR, domain III"/>
    <property type="match status" value="1"/>
</dbReference>
<organism evidence="3">
    <name type="scientific">bioreactor metagenome</name>
    <dbReference type="NCBI Taxonomy" id="1076179"/>
    <lineage>
        <taxon>unclassified sequences</taxon>
        <taxon>metagenomes</taxon>
        <taxon>ecological metagenomes</taxon>
    </lineage>
</organism>
<dbReference type="InterPro" id="IPR019752">
    <property type="entry name" value="Pyrv/ketoisovalerate_OxRed_cat"/>
</dbReference>
<evidence type="ECO:0000313" key="3">
    <source>
        <dbReference type="EMBL" id="MPL85561.1"/>
    </source>
</evidence>
<dbReference type="InterPro" id="IPR052554">
    <property type="entry name" value="2-oxoglutarate_synth_KorC"/>
</dbReference>
<dbReference type="AlphaFoldDB" id="A0A644V302"/>
<dbReference type="Pfam" id="PF01558">
    <property type="entry name" value="POR"/>
    <property type="match status" value="1"/>
</dbReference>
<dbReference type="PANTHER" id="PTHR42730">
    <property type="entry name" value="2-OXOGLUTARATE SYNTHASE SUBUNIT KORC"/>
    <property type="match status" value="1"/>
</dbReference>
<dbReference type="PANTHER" id="PTHR42730:SF1">
    <property type="entry name" value="2-OXOGLUTARATE SYNTHASE SUBUNIT KORC"/>
    <property type="match status" value="1"/>
</dbReference>
<proteinExistence type="predicted"/>
<evidence type="ECO:0000259" key="2">
    <source>
        <dbReference type="Pfam" id="PF01558"/>
    </source>
</evidence>
<dbReference type="InterPro" id="IPR011894">
    <property type="entry name" value="PorC_KorC"/>
</dbReference>
<name>A0A644V302_9ZZZZ</name>
<sequence length="177" mass="18773">MKSEIRFSGLGGQGIITAAVILGRAAALYGGKYVVQTQSYGPEARGGASASAVIISDDPIHYPKVTDPDVYAIMSQEAYNKYGSNVNKDAVMLIDPGYVTSRPACRYYEVPATAEAKSQLGKTVFANVIMLGGILEATGIVSYDALEHAVLDSVPKGTEENNKRALAIGQELVRSQI</sequence>
<dbReference type="NCBIfam" id="TIGR02175">
    <property type="entry name" value="PorC_KorC"/>
    <property type="match status" value="1"/>
</dbReference>
<dbReference type="InterPro" id="IPR002869">
    <property type="entry name" value="Pyrv_flavodox_OxRed_cen"/>
</dbReference>
<dbReference type="GO" id="GO:0016625">
    <property type="term" value="F:oxidoreductase activity, acting on the aldehyde or oxo group of donors, iron-sulfur protein as acceptor"/>
    <property type="evidence" value="ECO:0007669"/>
    <property type="project" value="InterPro"/>
</dbReference>
<feature type="domain" description="Pyruvate/ketoisovalerate oxidoreductase catalytic" evidence="2">
    <location>
        <begin position="11"/>
        <end position="169"/>
    </location>
</feature>
<dbReference type="SUPFAM" id="SSF53323">
    <property type="entry name" value="Pyruvate-ferredoxin oxidoreductase, PFOR, domain III"/>
    <property type="match status" value="1"/>
</dbReference>
<reference evidence="3" key="1">
    <citation type="submission" date="2019-08" db="EMBL/GenBank/DDBJ databases">
        <authorList>
            <person name="Kucharzyk K."/>
            <person name="Murdoch R.W."/>
            <person name="Higgins S."/>
            <person name="Loffler F."/>
        </authorList>
    </citation>
    <scope>NUCLEOTIDE SEQUENCE</scope>
</reference>